<dbReference type="EMBL" id="LR134441">
    <property type="protein sequence ID" value="VEH99770.1"/>
    <property type="molecule type" value="Genomic_DNA"/>
</dbReference>
<keyword evidence="5" id="KW-1185">Reference proteome</keyword>
<evidence type="ECO:0000259" key="2">
    <source>
        <dbReference type="Pfam" id="PF19124"/>
    </source>
</evidence>
<gene>
    <name evidence="3" type="ORF">HY04_09120</name>
    <name evidence="4" type="ORF">NCTC13489_01731</name>
</gene>
<reference evidence="3 5" key="1">
    <citation type="submission" date="2014-07" db="EMBL/GenBank/DDBJ databases">
        <authorList>
            <person name="Pisani N.G."/>
            <person name="Newman J.D."/>
        </authorList>
    </citation>
    <scope>NUCLEOTIDE SEQUENCE [LARGE SCALE GENOMIC DNA]</scope>
    <source>
        <strain evidence="3 5">LMG 24720</strain>
    </source>
</reference>
<name>A0A3S4UTM3_9FLAO</name>
<keyword evidence="1" id="KW-1133">Transmembrane helix</keyword>
<dbReference type="EMBL" id="JPEP01000002">
    <property type="protein sequence ID" value="KEY18644.1"/>
    <property type="molecule type" value="Genomic_DNA"/>
</dbReference>
<organism evidence="4 6">
    <name type="scientific">Kaistella antarctica</name>
    <dbReference type="NCBI Taxonomy" id="266748"/>
    <lineage>
        <taxon>Bacteria</taxon>
        <taxon>Pseudomonadati</taxon>
        <taxon>Bacteroidota</taxon>
        <taxon>Flavobacteriia</taxon>
        <taxon>Flavobacteriales</taxon>
        <taxon>Weeksellaceae</taxon>
        <taxon>Chryseobacterium group</taxon>
        <taxon>Kaistella</taxon>
    </lineage>
</organism>
<evidence type="ECO:0000313" key="3">
    <source>
        <dbReference type="EMBL" id="KEY18644.1"/>
    </source>
</evidence>
<dbReference type="Proteomes" id="UP000270036">
    <property type="component" value="Chromosome"/>
</dbReference>
<dbReference type="KEGG" id="cant:NCTC13489_01731"/>
<evidence type="ECO:0000256" key="1">
    <source>
        <dbReference type="SAM" id="Phobius"/>
    </source>
</evidence>
<dbReference type="Pfam" id="PF19124">
    <property type="entry name" value="DUF5808"/>
    <property type="match status" value="1"/>
</dbReference>
<sequence>MKAQIPTEEVNNPAHWILGLFYFNKNDHRIFPPKRFKYLGSTINFANPYSIFAYLIIIGAVLGILYVLQNLSIFN</sequence>
<dbReference type="RefSeq" id="WP_034719057.1">
    <property type="nucleotide sequence ID" value="NZ_FOIX01000004.1"/>
</dbReference>
<evidence type="ECO:0000313" key="4">
    <source>
        <dbReference type="EMBL" id="VEH99770.1"/>
    </source>
</evidence>
<feature type="transmembrane region" description="Helical" evidence="1">
    <location>
        <begin position="49"/>
        <end position="68"/>
    </location>
</feature>
<dbReference type="OrthoDB" id="157646at2"/>
<accession>A0A3S4UTM3</accession>
<feature type="domain" description="DUF5808" evidence="2">
    <location>
        <begin position="25"/>
        <end position="50"/>
    </location>
</feature>
<dbReference type="InterPro" id="IPR043831">
    <property type="entry name" value="DUF5808"/>
</dbReference>
<dbReference type="STRING" id="266748.HY04_09120"/>
<evidence type="ECO:0000313" key="6">
    <source>
        <dbReference type="Proteomes" id="UP000270036"/>
    </source>
</evidence>
<protein>
    <submittedName>
        <fullName evidence="4">Predicted membrane protein</fullName>
    </submittedName>
</protein>
<keyword evidence="1" id="KW-0472">Membrane</keyword>
<dbReference type="AlphaFoldDB" id="A0A3S4UTM3"/>
<proteinExistence type="predicted"/>
<keyword evidence="1" id="KW-0812">Transmembrane</keyword>
<reference evidence="4 6" key="2">
    <citation type="submission" date="2018-12" db="EMBL/GenBank/DDBJ databases">
        <authorList>
            <consortium name="Pathogen Informatics"/>
        </authorList>
    </citation>
    <scope>NUCLEOTIDE SEQUENCE [LARGE SCALE GENOMIC DNA]</scope>
    <source>
        <strain evidence="4 6">NCTC13489</strain>
    </source>
</reference>
<dbReference type="Proteomes" id="UP000028349">
    <property type="component" value="Unassembled WGS sequence"/>
</dbReference>
<evidence type="ECO:0000313" key="5">
    <source>
        <dbReference type="Proteomes" id="UP000028349"/>
    </source>
</evidence>